<dbReference type="AlphaFoldDB" id="A0A151ZDS8"/>
<accession>A0A151ZDS8</accession>
<dbReference type="Pfam" id="PF01409">
    <property type="entry name" value="tRNA-synt_2d"/>
    <property type="match status" value="1"/>
</dbReference>
<dbReference type="GO" id="GO:0006432">
    <property type="term" value="P:phenylalanyl-tRNA aminoacylation"/>
    <property type="evidence" value="ECO:0007669"/>
    <property type="project" value="InterPro"/>
</dbReference>
<dbReference type="GO" id="GO:0005829">
    <property type="term" value="C:cytosol"/>
    <property type="evidence" value="ECO:0007669"/>
    <property type="project" value="TreeGrafter"/>
</dbReference>
<dbReference type="InterPro" id="IPR040725">
    <property type="entry name" value="PheRS_DBD3"/>
</dbReference>
<evidence type="ECO:0000256" key="6">
    <source>
        <dbReference type="ARBA" id="ARBA00022598"/>
    </source>
</evidence>
<evidence type="ECO:0000256" key="7">
    <source>
        <dbReference type="ARBA" id="ARBA00022723"/>
    </source>
</evidence>
<dbReference type="EC" id="6.1.1.20" evidence="4"/>
<evidence type="ECO:0000256" key="4">
    <source>
        <dbReference type="ARBA" id="ARBA00012814"/>
    </source>
</evidence>
<dbReference type="GO" id="GO:0004826">
    <property type="term" value="F:phenylalanine-tRNA ligase activity"/>
    <property type="evidence" value="ECO:0007669"/>
    <property type="project" value="UniProtKB-EC"/>
</dbReference>
<reference evidence="15 16" key="1">
    <citation type="submission" date="2015-12" db="EMBL/GenBank/DDBJ databases">
        <title>Dictyostelia acquired genes for synthesis and detection of signals that induce cell-type specialization by lateral gene transfer from prokaryotes.</title>
        <authorList>
            <person name="Gloeckner G."/>
            <person name="Schaap P."/>
        </authorList>
    </citation>
    <scope>NUCLEOTIDE SEQUENCE [LARGE SCALE GENOMIC DNA]</scope>
    <source>
        <strain evidence="15 16">TK</strain>
    </source>
</reference>
<dbReference type="Gene3D" id="3.30.930.10">
    <property type="entry name" value="Bira Bifunctional Protein, Domain 2"/>
    <property type="match status" value="1"/>
</dbReference>
<dbReference type="NCBIfam" id="TIGR00468">
    <property type="entry name" value="pheS"/>
    <property type="match status" value="1"/>
</dbReference>
<protein>
    <recommendedName>
        <fullName evidence="4">phenylalanine--tRNA ligase</fullName>
        <ecNumber evidence="4">6.1.1.20</ecNumber>
    </recommendedName>
    <alternativeName>
        <fullName evidence="13">Phenylalanyl-tRNA synthetase alpha subunit</fullName>
    </alternativeName>
</protein>
<evidence type="ECO:0000256" key="12">
    <source>
        <dbReference type="ARBA" id="ARBA00023146"/>
    </source>
</evidence>
<dbReference type="OMA" id="YVEASFW"/>
<keyword evidence="11" id="KW-0648">Protein biosynthesis</keyword>
<dbReference type="OrthoDB" id="238316at2759"/>
<evidence type="ECO:0000256" key="1">
    <source>
        <dbReference type="ARBA" id="ARBA00001946"/>
    </source>
</evidence>
<dbReference type="InParanoid" id="A0A151ZDS8"/>
<evidence type="ECO:0000256" key="3">
    <source>
        <dbReference type="ARBA" id="ARBA00006703"/>
    </source>
</evidence>
<evidence type="ECO:0000313" key="16">
    <source>
        <dbReference type="Proteomes" id="UP000076078"/>
    </source>
</evidence>
<keyword evidence="6" id="KW-0436">Ligase</keyword>
<dbReference type="GO" id="GO:0046872">
    <property type="term" value="F:metal ion binding"/>
    <property type="evidence" value="ECO:0007669"/>
    <property type="project" value="UniProtKB-KW"/>
</dbReference>
<dbReference type="PROSITE" id="PS50862">
    <property type="entry name" value="AA_TRNA_LIGASE_II"/>
    <property type="match status" value="1"/>
</dbReference>
<dbReference type="GO" id="GO:0009328">
    <property type="term" value="C:phenylalanine-tRNA ligase complex"/>
    <property type="evidence" value="ECO:0007669"/>
    <property type="project" value="TreeGrafter"/>
</dbReference>
<organism evidence="15 16">
    <name type="scientific">Tieghemostelium lacteum</name>
    <name type="common">Slime mold</name>
    <name type="synonym">Dictyostelium lacteum</name>
    <dbReference type="NCBI Taxonomy" id="361077"/>
    <lineage>
        <taxon>Eukaryota</taxon>
        <taxon>Amoebozoa</taxon>
        <taxon>Evosea</taxon>
        <taxon>Eumycetozoa</taxon>
        <taxon>Dictyostelia</taxon>
        <taxon>Dictyosteliales</taxon>
        <taxon>Raperosteliaceae</taxon>
        <taxon>Tieghemostelium</taxon>
    </lineage>
</organism>
<dbReference type="NCBIfam" id="NF003210">
    <property type="entry name" value="PRK04172.1"/>
    <property type="match status" value="1"/>
</dbReference>
<dbReference type="FunFam" id="3.30.930.10:FF:000178">
    <property type="entry name" value="Phenylalanyl-tRNA synthetase subunit alpha"/>
    <property type="match status" value="1"/>
</dbReference>
<dbReference type="EMBL" id="LODT01000031">
    <property type="protein sequence ID" value="KYQ92085.1"/>
    <property type="molecule type" value="Genomic_DNA"/>
</dbReference>
<dbReference type="STRING" id="361077.A0A151ZDS8"/>
<dbReference type="FunCoup" id="A0A151ZDS8">
    <property type="interactions" value="922"/>
</dbReference>
<dbReference type="Gene3D" id="1.10.10.2320">
    <property type="match status" value="1"/>
</dbReference>
<dbReference type="Proteomes" id="UP000076078">
    <property type="component" value="Unassembled WGS sequence"/>
</dbReference>
<evidence type="ECO:0000256" key="9">
    <source>
        <dbReference type="ARBA" id="ARBA00022840"/>
    </source>
</evidence>
<dbReference type="GO" id="GO:0000049">
    <property type="term" value="F:tRNA binding"/>
    <property type="evidence" value="ECO:0007669"/>
    <property type="project" value="InterPro"/>
</dbReference>
<dbReference type="GO" id="GO:0005524">
    <property type="term" value="F:ATP binding"/>
    <property type="evidence" value="ECO:0007669"/>
    <property type="project" value="UniProtKB-KW"/>
</dbReference>
<comment type="cofactor">
    <cofactor evidence="1">
        <name>Mg(2+)</name>
        <dbReference type="ChEBI" id="CHEBI:18420"/>
    </cofactor>
</comment>
<keyword evidence="16" id="KW-1185">Reference proteome</keyword>
<evidence type="ECO:0000256" key="5">
    <source>
        <dbReference type="ARBA" id="ARBA00022490"/>
    </source>
</evidence>
<dbReference type="PANTHER" id="PTHR11538">
    <property type="entry name" value="PHENYLALANYL-TRNA SYNTHETASE"/>
    <property type="match status" value="1"/>
</dbReference>
<dbReference type="InterPro" id="IPR002319">
    <property type="entry name" value="Phenylalanyl-tRNA_Synthase"/>
</dbReference>
<keyword evidence="5" id="KW-0963">Cytoplasm</keyword>
<gene>
    <name evidence="15" type="ORF">DLAC_06922</name>
</gene>
<dbReference type="InterPro" id="IPR045864">
    <property type="entry name" value="aa-tRNA-synth_II/BPL/LPL"/>
</dbReference>
<dbReference type="SUPFAM" id="SSF55681">
    <property type="entry name" value="Class II aaRS and biotin synthetases"/>
    <property type="match status" value="1"/>
</dbReference>
<dbReference type="Pfam" id="PF18553">
    <property type="entry name" value="PheRS_DBD3"/>
    <property type="match status" value="1"/>
</dbReference>
<keyword evidence="12 15" id="KW-0030">Aminoacyl-tRNA synthetase</keyword>
<dbReference type="PANTHER" id="PTHR11538:SF40">
    <property type="entry name" value="PHENYLALANINE--TRNA LIGASE ALPHA SUBUNIT"/>
    <property type="match status" value="1"/>
</dbReference>
<comment type="subcellular location">
    <subcellularLocation>
        <location evidence="2">Cytoplasm</location>
    </subcellularLocation>
</comment>
<evidence type="ECO:0000256" key="11">
    <source>
        <dbReference type="ARBA" id="ARBA00022917"/>
    </source>
</evidence>
<sequence>MSKLDKDQFNNKLFEYLDSNNEIVNSREWVKSVNEQWDHQDAVGILKSWESLGTVVLTFVNATGLLLTEKGKQAVANGSPEALLWAACGVDGGLTPKEASDRFGPTAFGAARSKKWIDTDKVTKKLVQSATSITDATREILSDLTNRLKETKDINDMKKSGFVEEKNLNYCKINKGEKYGNRKKKQADLTLDMLKDDAWAQEEFKFNVNSKGLVPDSGFRHPLSKVKAEFKQIFLDMGFQEMPTMNYVENSFWNFDALFQPQQHPARDSHDTFFLSDPEKSHDFTDDHLEKVKTVHSKGGYGSIGYIYDWKLEEAEKNILRTHTTAVSARMLYKLAQTGFKPQKFFSIDRVFRNESLDATHLAEFHQVEGVIADKEISLSHLIAVISEFFRRLGIDNIRFKPAYNPYTEPSMEIFGYHPQLKRFVELGNSGIFRPEMLRPMGLPEDVRVAAWGLSLERPTMIKYEIDNIRSIFGNNINVNFIQNNPICMFKPLK</sequence>
<evidence type="ECO:0000259" key="14">
    <source>
        <dbReference type="PROSITE" id="PS50862"/>
    </source>
</evidence>
<keyword evidence="9" id="KW-0067">ATP-binding</keyword>
<keyword evidence="7" id="KW-0479">Metal-binding</keyword>
<name>A0A151ZDS8_TIELA</name>
<dbReference type="Gene3D" id="1.10.10.2330">
    <property type="match status" value="1"/>
</dbReference>
<dbReference type="Gene3D" id="3.30.1370.240">
    <property type="match status" value="1"/>
</dbReference>
<feature type="domain" description="Aminoacyl-transfer RNA synthetases class-II family profile" evidence="14">
    <location>
        <begin position="224"/>
        <end position="486"/>
    </location>
</feature>
<keyword evidence="10" id="KW-0460">Magnesium</keyword>
<dbReference type="InterPro" id="IPR004529">
    <property type="entry name" value="Phe-tRNA-synth_IIc_asu"/>
</dbReference>
<comment type="caution">
    <text evidence="15">The sequence shown here is derived from an EMBL/GenBank/DDBJ whole genome shotgun (WGS) entry which is preliminary data.</text>
</comment>
<dbReference type="CDD" id="cd00496">
    <property type="entry name" value="PheRS_alpha_core"/>
    <property type="match status" value="1"/>
</dbReference>
<keyword evidence="8" id="KW-0547">Nucleotide-binding</keyword>
<proteinExistence type="inferred from homology"/>
<evidence type="ECO:0000313" key="15">
    <source>
        <dbReference type="EMBL" id="KYQ92085.1"/>
    </source>
</evidence>
<comment type="similarity">
    <text evidence="3">Belongs to the class-II aminoacyl-tRNA synthetase family. Phe-tRNA synthetase alpha subunit type 2 subfamily.</text>
</comment>
<evidence type="ECO:0000256" key="13">
    <source>
        <dbReference type="ARBA" id="ARBA00030612"/>
    </source>
</evidence>
<evidence type="ECO:0000256" key="2">
    <source>
        <dbReference type="ARBA" id="ARBA00004496"/>
    </source>
</evidence>
<dbReference type="InterPro" id="IPR006195">
    <property type="entry name" value="aa-tRNA-synth_II"/>
</dbReference>
<evidence type="ECO:0000256" key="10">
    <source>
        <dbReference type="ARBA" id="ARBA00022842"/>
    </source>
</evidence>
<evidence type="ECO:0000256" key="8">
    <source>
        <dbReference type="ARBA" id="ARBA00022741"/>
    </source>
</evidence>